<keyword evidence="2" id="KW-1185">Reference proteome</keyword>
<comment type="caution">
    <text evidence="1">The sequence shown here is derived from an EMBL/GenBank/DDBJ whole genome shotgun (WGS) entry which is preliminary data.</text>
</comment>
<dbReference type="Proteomes" id="UP000799755">
    <property type="component" value="Unassembled WGS sequence"/>
</dbReference>
<accession>A0ACB6Q8G1</accession>
<evidence type="ECO:0000313" key="2">
    <source>
        <dbReference type="Proteomes" id="UP000799755"/>
    </source>
</evidence>
<evidence type="ECO:0000313" key="1">
    <source>
        <dbReference type="EMBL" id="KAF2463164.1"/>
    </source>
</evidence>
<name>A0ACB6Q8G1_9PLEO</name>
<organism evidence="1 2">
    <name type="scientific">Lindgomyces ingoldianus</name>
    <dbReference type="NCBI Taxonomy" id="673940"/>
    <lineage>
        <taxon>Eukaryota</taxon>
        <taxon>Fungi</taxon>
        <taxon>Dikarya</taxon>
        <taxon>Ascomycota</taxon>
        <taxon>Pezizomycotina</taxon>
        <taxon>Dothideomycetes</taxon>
        <taxon>Pleosporomycetidae</taxon>
        <taxon>Pleosporales</taxon>
        <taxon>Lindgomycetaceae</taxon>
        <taxon>Lindgomyces</taxon>
    </lineage>
</organism>
<reference evidence="1" key="1">
    <citation type="journal article" date="2020" name="Stud. Mycol.">
        <title>101 Dothideomycetes genomes: a test case for predicting lifestyles and emergence of pathogens.</title>
        <authorList>
            <person name="Haridas S."/>
            <person name="Albert R."/>
            <person name="Binder M."/>
            <person name="Bloem J."/>
            <person name="Labutti K."/>
            <person name="Salamov A."/>
            <person name="Andreopoulos B."/>
            <person name="Baker S."/>
            <person name="Barry K."/>
            <person name="Bills G."/>
            <person name="Bluhm B."/>
            <person name="Cannon C."/>
            <person name="Castanera R."/>
            <person name="Culley D."/>
            <person name="Daum C."/>
            <person name="Ezra D."/>
            <person name="Gonzalez J."/>
            <person name="Henrissat B."/>
            <person name="Kuo A."/>
            <person name="Liang C."/>
            <person name="Lipzen A."/>
            <person name="Lutzoni F."/>
            <person name="Magnuson J."/>
            <person name="Mondo S."/>
            <person name="Nolan M."/>
            <person name="Ohm R."/>
            <person name="Pangilinan J."/>
            <person name="Park H.-J."/>
            <person name="Ramirez L."/>
            <person name="Alfaro M."/>
            <person name="Sun H."/>
            <person name="Tritt A."/>
            <person name="Yoshinaga Y."/>
            <person name="Zwiers L.-H."/>
            <person name="Turgeon B."/>
            <person name="Goodwin S."/>
            <person name="Spatafora J."/>
            <person name="Crous P."/>
            <person name="Grigoriev I."/>
        </authorList>
    </citation>
    <scope>NUCLEOTIDE SEQUENCE</scope>
    <source>
        <strain evidence="1">ATCC 200398</strain>
    </source>
</reference>
<dbReference type="EMBL" id="MU003553">
    <property type="protein sequence ID" value="KAF2463164.1"/>
    <property type="molecule type" value="Genomic_DNA"/>
</dbReference>
<proteinExistence type="predicted"/>
<gene>
    <name evidence="1" type="ORF">BDR25DRAFT_298428</name>
</gene>
<protein>
    <submittedName>
        <fullName evidence="1">Uncharacterized protein</fullName>
    </submittedName>
</protein>
<sequence length="577" mass="63253">MAASSADSQPRGSAEFVESSVLEAVVPSDSFIDLEDELQSWDGSIEDETKSMLPFLAQRQVLLFDELVPVYVVLRTPLIDESTLKAYLARLAINVEAFAFGTAPSPELEAKPPPPKELIFSETIQTSNEPSIVRLEGEAGPHVYVVWKFEVFISRPRGRFHKPAIYFQPTASLKPTEKIQKNVLDDEYLPSKVPTALNLLQSFENDPALTGIHPRLSALRISKIVPTAPVAKELVRPIRNGQRRLFRALPALVWRVRYSKVHSTLSDLSLIASLDLEVAHITGCSVCINEVSLTLRGGQVRTIAKHPGPAMVYKPGDQVTSLYKLAPDLAADGMPIFGSDGHVLDLKMTAKVLVSEECRPNLSITWRTGVDFTVEQNNNLVKAAHRLSNPLAQPPKAPDPDSLPTPDEQSQQDDDAYSKVINVTMTVTGPPRVQVGDMFHWDVFIVNRSDKTRKLAVLVIPKRKGDALRHKSNPSTSSLGAQRTDKKELLAGAVVDENIVYAKQKNARIEPAELICLTTDVRIGHLAPGACYTADIKFLALSSGVLNVDAVRIVDLATQEAADIRDLPSVVAVEKEG</sequence>